<feature type="transmembrane region" description="Helical" evidence="1">
    <location>
        <begin position="59"/>
        <end position="79"/>
    </location>
</feature>
<dbReference type="Proteomes" id="UP000019486">
    <property type="component" value="Unassembled WGS sequence"/>
</dbReference>
<feature type="transmembrane region" description="Helical" evidence="1">
    <location>
        <begin position="21"/>
        <end position="39"/>
    </location>
</feature>
<sequence>MISKKSSHRKSDEDAVATHHTMEIAVALMFAAVAVVVMVDSNRVGNGWASDGPEAGYFPFYVGVIMFISSGVILLTNILSKTPNTSTFVERGQFTLVLKVLIPTIVFVGLIWVLGIYLAAAIFIAFFMAWLGKYPIKTILPIAILIPLALFMMFEIWFLVPLPKGPIETMLGY</sequence>
<dbReference type="Pfam" id="PF07331">
    <property type="entry name" value="TctB"/>
    <property type="match status" value="1"/>
</dbReference>
<dbReference type="PATRIC" id="fig|1385369.3.peg.3821"/>
<evidence type="ECO:0000313" key="4">
    <source>
        <dbReference type="Proteomes" id="UP000019486"/>
    </source>
</evidence>
<evidence type="ECO:0000259" key="2">
    <source>
        <dbReference type="Pfam" id="PF07331"/>
    </source>
</evidence>
<organism evidence="3 4">
    <name type="scientific">Skermanella stibiiresistens SB22</name>
    <dbReference type="NCBI Taxonomy" id="1385369"/>
    <lineage>
        <taxon>Bacteria</taxon>
        <taxon>Pseudomonadati</taxon>
        <taxon>Pseudomonadota</taxon>
        <taxon>Alphaproteobacteria</taxon>
        <taxon>Rhodospirillales</taxon>
        <taxon>Azospirillaceae</taxon>
        <taxon>Skermanella</taxon>
    </lineage>
</organism>
<dbReference type="OrthoDB" id="6183775at2"/>
<reference evidence="3 4" key="1">
    <citation type="submission" date="2013-08" db="EMBL/GenBank/DDBJ databases">
        <title>The genome sequence of Skermanella stibiiresistens.</title>
        <authorList>
            <person name="Zhu W."/>
            <person name="Wang G."/>
        </authorList>
    </citation>
    <scope>NUCLEOTIDE SEQUENCE [LARGE SCALE GENOMIC DNA]</scope>
    <source>
        <strain evidence="3 4">SB22</strain>
    </source>
</reference>
<feature type="transmembrane region" description="Helical" evidence="1">
    <location>
        <begin position="138"/>
        <end position="160"/>
    </location>
</feature>
<accession>W9H5E1</accession>
<gene>
    <name evidence="3" type="ORF">N825_08230</name>
</gene>
<dbReference type="InterPro" id="IPR009936">
    <property type="entry name" value="DUF1468"/>
</dbReference>
<keyword evidence="1" id="KW-0812">Transmembrane</keyword>
<keyword evidence="1" id="KW-0472">Membrane</keyword>
<feature type="domain" description="DUF1468" evidence="2">
    <location>
        <begin position="25"/>
        <end position="163"/>
    </location>
</feature>
<dbReference type="AlphaFoldDB" id="W9H5E1"/>
<comment type="caution">
    <text evidence="3">The sequence shown here is derived from an EMBL/GenBank/DDBJ whole genome shotgun (WGS) entry which is preliminary data.</text>
</comment>
<feature type="transmembrane region" description="Helical" evidence="1">
    <location>
        <begin position="100"/>
        <end position="132"/>
    </location>
</feature>
<keyword evidence="1" id="KW-1133">Transmembrane helix</keyword>
<evidence type="ECO:0000313" key="3">
    <source>
        <dbReference type="EMBL" id="EWY38978.1"/>
    </source>
</evidence>
<dbReference type="STRING" id="1385369.N825_08230"/>
<proteinExistence type="predicted"/>
<dbReference type="RefSeq" id="WP_037455365.1">
    <property type="nucleotide sequence ID" value="NZ_AVFL01000014.1"/>
</dbReference>
<evidence type="ECO:0000256" key="1">
    <source>
        <dbReference type="SAM" id="Phobius"/>
    </source>
</evidence>
<dbReference type="EMBL" id="AVFL01000014">
    <property type="protein sequence ID" value="EWY38978.1"/>
    <property type="molecule type" value="Genomic_DNA"/>
</dbReference>
<protein>
    <recommendedName>
        <fullName evidence="2">DUF1468 domain-containing protein</fullName>
    </recommendedName>
</protein>
<keyword evidence="4" id="KW-1185">Reference proteome</keyword>
<name>W9H5E1_9PROT</name>